<dbReference type="EMBL" id="AVOT02012070">
    <property type="protein sequence ID" value="MBW0493446.1"/>
    <property type="molecule type" value="Genomic_DNA"/>
</dbReference>
<dbReference type="AlphaFoldDB" id="A0A9Q3D3V6"/>
<organism evidence="2 3">
    <name type="scientific">Austropuccinia psidii MF-1</name>
    <dbReference type="NCBI Taxonomy" id="1389203"/>
    <lineage>
        <taxon>Eukaryota</taxon>
        <taxon>Fungi</taxon>
        <taxon>Dikarya</taxon>
        <taxon>Basidiomycota</taxon>
        <taxon>Pucciniomycotina</taxon>
        <taxon>Pucciniomycetes</taxon>
        <taxon>Pucciniales</taxon>
        <taxon>Sphaerophragmiaceae</taxon>
        <taxon>Austropuccinia</taxon>
    </lineage>
</organism>
<name>A0A9Q3D3V6_9BASI</name>
<proteinExistence type="predicted"/>
<evidence type="ECO:0000256" key="1">
    <source>
        <dbReference type="SAM" id="MobiDB-lite"/>
    </source>
</evidence>
<keyword evidence="3" id="KW-1185">Reference proteome</keyword>
<reference evidence="2" key="1">
    <citation type="submission" date="2021-03" db="EMBL/GenBank/DDBJ databases">
        <title>Draft genome sequence of rust myrtle Austropuccinia psidii MF-1, a brazilian biotype.</title>
        <authorList>
            <person name="Quecine M.C."/>
            <person name="Pachon D.M.R."/>
            <person name="Bonatelli M.L."/>
            <person name="Correr F.H."/>
            <person name="Franceschini L.M."/>
            <person name="Leite T.F."/>
            <person name="Margarido G.R.A."/>
            <person name="Almeida C.A."/>
            <person name="Ferrarezi J.A."/>
            <person name="Labate C.A."/>
        </authorList>
    </citation>
    <scope>NUCLEOTIDE SEQUENCE</scope>
    <source>
        <strain evidence="2">MF-1</strain>
    </source>
</reference>
<accession>A0A9Q3D3V6</accession>
<comment type="caution">
    <text evidence="2">The sequence shown here is derived from an EMBL/GenBank/DDBJ whole genome shotgun (WGS) entry which is preliminary data.</text>
</comment>
<gene>
    <name evidence="2" type="ORF">O181_033161</name>
</gene>
<feature type="region of interest" description="Disordered" evidence="1">
    <location>
        <begin position="31"/>
        <end position="51"/>
    </location>
</feature>
<evidence type="ECO:0000313" key="3">
    <source>
        <dbReference type="Proteomes" id="UP000765509"/>
    </source>
</evidence>
<dbReference type="OrthoDB" id="2506366at2759"/>
<protein>
    <submittedName>
        <fullName evidence="2">Uncharacterized protein</fullName>
    </submittedName>
</protein>
<dbReference type="Proteomes" id="UP000765509">
    <property type="component" value="Unassembled WGS sequence"/>
</dbReference>
<evidence type="ECO:0000313" key="2">
    <source>
        <dbReference type="EMBL" id="MBW0493446.1"/>
    </source>
</evidence>
<sequence length="112" mass="12970">MHYYGDLQPPCISSGLEEPLGYAYGLRNKKQRKEQEDKFIPQPQPLHSKETIQPKEVIIKKPSIPGGYIENDEPEEESMVIPIKYKSQNALKINKVPESSTFKKQSRRRKQS</sequence>